<organism evidence="2 3">
    <name type="scientific">Acinetobacter soli</name>
    <dbReference type="NCBI Taxonomy" id="487316"/>
    <lineage>
        <taxon>Bacteria</taxon>
        <taxon>Pseudomonadati</taxon>
        <taxon>Pseudomonadota</taxon>
        <taxon>Gammaproteobacteria</taxon>
        <taxon>Moraxellales</taxon>
        <taxon>Moraxellaceae</taxon>
        <taxon>Acinetobacter</taxon>
    </lineage>
</organism>
<accession>A0A1P8EG92</accession>
<feature type="region of interest" description="Disordered" evidence="1">
    <location>
        <begin position="93"/>
        <end position="114"/>
    </location>
</feature>
<protein>
    <submittedName>
        <fullName evidence="2">Phage virion morphogenesis protein</fullName>
    </submittedName>
</protein>
<evidence type="ECO:0000256" key="1">
    <source>
        <dbReference type="SAM" id="MobiDB-lite"/>
    </source>
</evidence>
<dbReference type="Proteomes" id="UP000185674">
    <property type="component" value="Chromosome"/>
</dbReference>
<name>A0A1P8EG92_9GAMM</name>
<evidence type="ECO:0000313" key="2">
    <source>
        <dbReference type="EMBL" id="APV35214.1"/>
    </source>
</evidence>
<dbReference type="AlphaFoldDB" id="A0A1P8EG92"/>
<proteinExistence type="predicted"/>
<dbReference type="Pfam" id="PF05069">
    <property type="entry name" value="Phage_tail_S"/>
    <property type="match status" value="1"/>
</dbReference>
<dbReference type="RefSeq" id="WP_076032320.1">
    <property type="nucleotide sequence ID" value="NZ_CP016896.1"/>
</dbReference>
<evidence type="ECO:0000313" key="3">
    <source>
        <dbReference type="Proteomes" id="UP000185674"/>
    </source>
</evidence>
<dbReference type="EMBL" id="CP016896">
    <property type="protein sequence ID" value="APV35214.1"/>
    <property type="molecule type" value="Genomic_DNA"/>
</dbReference>
<gene>
    <name evidence="2" type="ORF">BEN76_03945</name>
</gene>
<dbReference type="NCBIfam" id="TIGR01635">
    <property type="entry name" value="tail_comp_S"/>
    <property type="match status" value="1"/>
</dbReference>
<dbReference type="STRING" id="487316.BEN76_03945"/>
<sequence>MSIIQINDQLLVEKLHTVAEHLDQPIRLSHSIANSLLTVVEDNFDNEGRPAWAGLSAVTLARRKAGKILHQSGQLRRSIITAVKDNEVMIGTNDPKAPTHQFGAKQGQYGKNARNKSIPWGNIPARPFIPMDASGNLQHEAEQAIWDDADHFYKSIFG</sequence>
<dbReference type="KEGG" id="asol:BEN76_03945"/>
<reference evidence="2 3" key="1">
    <citation type="submission" date="2016-08" db="EMBL/GenBank/DDBJ databases">
        <title>Complete genome sequence of Acinetobacter baylyi strain GFJ2.</title>
        <authorList>
            <person name="Tabata M."/>
            <person name="Kuboki S."/>
            <person name="Gibu N."/>
            <person name="Kinouchi Y."/>
            <person name="Vangnai A."/>
            <person name="Kasai D."/>
            <person name="Fukuda M."/>
        </authorList>
    </citation>
    <scope>NUCLEOTIDE SEQUENCE [LARGE SCALE GENOMIC DNA]</scope>
    <source>
        <strain evidence="2 3">GFJ2</strain>
    </source>
</reference>
<dbReference type="InterPro" id="IPR006522">
    <property type="entry name" value="Phage_virion_morphogenesis"/>
</dbReference>